<dbReference type="AlphaFoldDB" id="A0A0S4J745"/>
<gene>
    <name evidence="2" type="ORF">BSAL_91140</name>
</gene>
<dbReference type="VEuPathDB" id="TriTrypDB:BSAL_91140"/>
<dbReference type="Proteomes" id="UP000051952">
    <property type="component" value="Unassembled WGS sequence"/>
</dbReference>
<proteinExistence type="predicted"/>
<keyword evidence="1" id="KW-1133">Transmembrane helix</keyword>
<feature type="non-terminal residue" evidence="2">
    <location>
        <position position="1"/>
    </location>
</feature>
<evidence type="ECO:0000313" key="3">
    <source>
        <dbReference type="Proteomes" id="UP000051952"/>
    </source>
</evidence>
<keyword evidence="1" id="KW-0472">Membrane</keyword>
<feature type="transmembrane region" description="Helical" evidence="1">
    <location>
        <begin position="154"/>
        <end position="175"/>
    </location>
</feature>
<accession>A0A0S4J745</accession>
<evidence type="ECO:0000313" key="2">
    <source>
        <dbReference type="EMBL" id="CUG85939.1"/>
    </source>
</evidence>
<reference evidence="3" key="1">
    <citation type="submission" date="2015-09" db="EMBL/GenBank/DDBJ databases">
        <authorList>
            <consortium name="Pathogen Informatics"/>
        </authorList>
    </citation>
    <scope>NUCLEOTIDE SEQUENCE [LARGE SCALE GENOMIC DNA]</scope>
    <source>
        <strain evidence="3">Lake Konstanz</strain>
    </source>
</reference>
<organism evidence="2 3">
    <name type="scientific">Bodo saltans</name>
    <name type="common">Flagellated protozoan</name>
    <dbReference type="NCBI Taxonomy" id="75058"/>
    <lineage>
        <taxon>Eukaryota</taxon>
        <taxon>Discoba</taxon>
        <taxon>Euglenozoa</taxon>
        <taxon>Kinetoplastea</taxon>
        <taxon>Metakinetoplastina</taxon>
        <taxon>Eubodonida</taxon>
        <taxon>Bodonidae</taxon>
        <taxon>Bodo</taxon>
    </lineage>
</organism>
<evidence type="ECO:0000256" key="1">
    <source>
        <dbReference type="SAM" id="Phobius"/>
    </source>
</evidence>
<dbReference type="EMBL" id="CYKH01001211">
    <property type="protein sequence ID" value="CUG85939.1"/>
    <property type="molecule type" value="Genomic_DNA"/>
</dbReference>
<protein>
    <submittedName>
        <fullName evidence="2">Transmembrane protein, putative</fullName>
    </submittedName>
</protein>
<keyword evidence="3" id="KW-1185">Reference proteome</keyword>
<sequence>PSRASRCTTQHVRLPKWDFVFQSSRVSVIVSEYESFSRAPASTIGISGGLIFALSSTVEHCTIGIDNVELHADNYGSCFVYADSQSSLLGVNLSVSDSLINGSQSRLIYFSAISLQTVSILIKNVTCNTQLPAVLMGALLPQTTAVTLSITHSWIAAAVAVALVYFDAASLALVINTSTLRIVGSSSVVAALYCSTVSLTNSNIRVDAVRMISDALATKQMVFLTSFFLTNTTVAITITSLDGLCGIVGILNSAVDQSSTIRVQVKESMTVDPNAYRIYCGHR</sequence>
<name>A0A0S4J745_BODSA</name>
<keyword evidence="1 2" id="KW-0812">Transmembrane</keyword>